<protein>
    <recommendedName>
        <fullName evidence="3">Roadblock/LAMTOR2 domain-containing protein</fullName>
    </recommendedName>
</protein>
<dbReference type="EMBL" id="NRRL01000150">
    <property type="protein sequence ID" value="MBK1671152.1"/>
    <property type="molecule type" value="Genomic_DNA"/>
</dbReference>
<gene>
    <name evidence="1" type="ORF">CKO28_24410</name>
</gene>
<name>A0ABS1DMJ7_9PROT</name>
<evidence type="ECO:0000313" key="2">
    <source>
        <dbReference type="Proteomes" id="UP001296873"/>
    </source>
</evidence>
<keyword evidence="2" id="KW-1185">Reference proteome</keyword>
<proteinExistence type="predicted"/>
<evidence type="ECO:0008006" key="3">
    <source>
        <dbReference type="Google" id="ProtNLM"/>
    </source>
</evidence>
<comment type="caution">
    <text evidence="1">The sequence shown here is derived from an EMBL/GenBank/DDBJ whole genome shotgun (WGS) entry which is preliminary data.</text>
</comment>
<dbReference type="Proteomes" id="UP001296873">
    <property type="component" value="Unassembled WGS sequence"/>
</dbReference>
<reference evidence="1 2" key="1">
    <citation type="journal article" date="2020" name="Microorganisms">
        <title>Osmotic Adaptation and Compatible Solute Biosynthesis of Phototrophic Bacteria as Revealed from Genome Analyses.</title>
        <authorList>
            <person name="Imhoff J.F."/>
            <person name="Rahn T."/>
            <person name="Kunzel S."/>
            <person name="Keller A."/>
            <person name="Neulinger S.C."/>
        </authorList>
    </citation>
    <scope>NUCLEOTIDE SEQUENCE [LARGE SCALE GENOMIC DNA]</scope>
    <source>
        <strain evidence="1 2">DSM 9895</strain>
    </source>
</reference>
<evidence type="ECO:0000313" key="1">
    <source>
        <dbReference type="EMBL" id="MBK1671152.1"/>
    </source>
</evidence>
<organism evidence="1 2">
    <name type="scientific">Rhodovibrio sodomensis</name>
    <dbReference type="NCBI Taxonomy" id="1088"/>
    <lineage>
        <taxon>Bacteria</taxon>
        <taxon>Pseudomonadati</taxon>
        <taxon>Pseudomonadota</taxon>
        <taxon>Alphaproteobacteria</taxon>
        <taxon>Rhodospirillales</taxon>
        <taxon>Rhodovibrionaceae</taxon>
        <taxon>Rhodovibrio</taxon>
    </lineage>
</organism>
<sequence length="84" mass="9162">MCSRLIAQLHSQNGAFLVVGNNGVVMLTANLDAAVLQTERAAFVDDLLDVAVANKKMYYDVTGHESSPLVVVNWQLSITTWGRL</sequence>
<accession>A0ABS1DMJ7</accession>